<keyword evidence="4 11" id="KW-0554">One-carbon metabolism</keyword>
<comment type="catalytic activity">
    <reaction evidence="11">
        <text>L-methionine + ATP + H2O = S-adenosyl-L-methionine + phosphate + diphosphate</text>
        <dbReference type="Rhea" id="RHEA:21080"/>
        <dbReference type="ChEBI" id="CHEBI:15377"/>
        <dbReference type="ChEBI" id="CHEBI:30616"/>
        <dbReference type="ChEBI" id="CHEBI:33019"/>
        <dbReference type="ChEBI" id="CHEBI:43474"/>
        <dbReference type="ChEBI" id="CHEBI:57844"/>
        <dbReference type="ChEBI" id="CHEBI:59789"/>
        <dbReference type="EC" id="2.5.1.6"/>
    </reaction>
</comment>
<organism evidence="16 17">
    <name type="scientific">Paramecium octaurelia</name>
    <dbReference type="NCBI Taxonomy" id="43137"/>
    <lineage>
        <taxon>Eukaryota</taxon>
        <taxon>Sar</taxon>
        <taxon>Alveolata</taxon>
        <taxon>Ciliophora</taxon>
        <taxon>Intramacronucleata</taxon>
        <taxon>Oligohymenophorea</taxon>
        <taxon>Peniculida</taxon>
        <taxon>Parameciidae</taxon>
        <taxon>Paramecium</taxon>
    </lineage>
</organism>
<feature type="domain" description="S-adenosylmethionine synthetase N-terminal" evidence="13">
    <location>
        <begin position="28"/>
        <end position="124"/>
    </location>
</feature>
<evidence type="ECO:0000313" key="17">
    <source>
        <dbReference type="Proteomes" id="UP000683925"/>
    </source>
</evidence>
<dbReference type="FunFam" id="3.30.300.10:FF:000004">
    <property type="entry name" value="S-adenosylmethionine synthase"/>
    <property type="match status" value="1"/>
</dbReference>
<dbReference type="EMBL" id="CAJJDP010000016">
    <property type="protein sequence ID" value="CAD8144393.1"/>
    <property type="molecule type" value="Genomic_DNA"/>
</dbReference>
<dbReference type="InterPro" id="IPR022630">
    <property type="entry name" value="S-AdoMet_synt_C"/>
</dbReference>
<evidence type="ECO:0000256" key="2">
    <source>
        <dbReference type="ARBA" id="ARBA00009685"/>
    </source>
</evidence>
<keyword evidence="8 11" id="KW-0067">ATP-binding</keyword>
<dbReference type="FunFam" id="3.30.300.10:FF:000011">
    <property type="entry name" value="S-adenosylmethionine synthase"/>
    <property type="match status" value="1"/>
</dbReference>
<evidence type="ECO:0000256" key="4">
    <source>
        <dbReference type="ARBA" id="ARBA00022563"/>
    </source>
</evidence>
<dbReference type="NCBIfam" id="TIGR01034">
    <property type="entry name" value="metK"/>
    <property type="match status" value="1"/>
</dbReference>
<accession>A0A8S1SWH8</accession>
<gene>
    <name evidence="16" type="ORF">POCTA_138.1.T0160126</name>
</gene>
<dbReference type="Pfam" id="PF02773">
    <property type="entry name" value="S-AdoMet_synt_C"/>
    <property type="match status" value="1"/>
</dbReference>
<evidence type="ECO:0000259" key="15">
    <source>
        <dbReference type="Pfam" id="PF02773"/>
    </source>
</evidence>
<dbReference type="EC" id="2.5.1.6" evidence="11"/>
<evidence type="ECO:0000313" key="16">
    <source>
        <dbReference type="EMBL" id="CAD8144393.1"/>
    </source>
</evidence>
<dbReference type="CDD" id="cd18079">
    <property type="entry name" value="S-AdoMet_synt"/>
    <property type="match status" value="1"/>
</dbReference>
<dbReference type="PIRSF" id="PIRSF000497">
    <property type="entry name" value="MAT"/>
    <property type="match status" value="1"/>
</dbReference>
<dbReference type="AlphaFoldDB" id="A0A8S1SWH8"/>
<comment type="cofactor">
    <cofactor evidence="11">
        <name>Mg(2+)</name>
        <dbReference type="ChEBI" id="CHEBI:18420"/>
    </cofactor>
    <text evidence="11">Binds 2 magnesium ions per subunit. The magnesium ions interact primarily with the substrate.</text>
</comment>
<dbReference type="OrthoDB" id="5852090at2759"/>
<protein>
    <recommendedName>
        <fullName evidence="11">S-adenosylmethionine synthase</fullName>
        <ecNumber evidence="11">2.5.1.6</ecNumber>
    </recommendedName>
</protein>
<evidence type="ECO:0000256" key="5">
    <source>
        <dbReference type="ARBA" id="ARBA00022679"/>
    </source>
</evidence>
<evidence type="ECO:0000259" key="14">
    <source>
        <dbReference type="Pfam" id="PF02772"/>
    </source>
</evidence>
<dbReference type="GO" id="GO:0004478">
    <property type="term" value="F:methionine adenosyltransferase activity"/>
    <property type="evidence" value="ECO:0007669"/>
    <property type="project" value="UniProtKB-EC"/>
</dbReference>
<evidence type="ECO:0000256" key="1">
    <source>
        <dbReference type="ARBA" id="ARBA00005224"/>
    </source>
</evidence>
<evidence type="ECO:0000259" key="13">
    <source>
        <dbReference type="Pfam" id="PF00438"/>
    </source>
</evidence>
<comment type="function">
    <text evidence="11">Catalyzes the formation of S-adenosylmethionine from methionine and ATP.</text>
</comment>
<keyword evidence="17" id="KW-1185">Reference proteome</keyword>
<reference evidence="16" key="1">
    <citation type="submission" date="2021-01" db="EMBL/GenBank/DDBJ databases">
        <authorList>
            <consortium name="Genoscope - CEA"/>
            <person name="William W."/>
        </authorList>
    </citation>
    <scope>NUCLEOTIDE SEQUENCE</scope>
</reference>
<dbReference type="GO" id="GO:0005524">
    <property type="term" value="F:ATP binding"/>
    <property type="evidence" value="ECO:0007669"/>
    <property type="project" value="UniProtKB-KW"/>
</dbReference>
<keyword evidence="7 11" id="KW-0547">Nucleotide-binding</keyword>
<dbReference type="InterPro" id="IPR022631">
    <property type="entry name" value="ADOMET_SYNTHASE_CS"/>
</dbReference>
<dbReference type="InterPro" id="IPR022629">
    <property type="entry name" value="S-AdoMet_synt_central"/>
</dbReference>
<evidence type="ECO:0000256" key="10">
    <source>
        <dbReference type="ARBA" id="ARBA00022958"/>
    </source>
</evidence>
<dbReference type="HAMAP" id="MF_00086">
    <property type="entry name" value="S_AdoMet_synth1"/>
    <property type="match status" value="1"/>
</dbReference>
<comment type="cofactor">
    <cofactor evidence="11">
        <name>K(+)</name>
        <dbReference type="ChEBI" id="CHEBI:29103"/>
    </cofactor>
    <text evidence="11">Binds 1 potassium ion per subunit. The potassium ion interacts primarily with the substrate.</text>
</comment>
<dbReference type="GO" id="GO:0006730">
    <property type="term" value="P:one-carbon metabolic process"/>
    <property type="evidence" value="ECO:0007669"/>
    <property type="project" value="UniProtKB-KW"/>
</dbReference>
<evidence type="ECO:0000256" key="3">
    <source>
        <dbReference type="ARBA" id="ARBA00022490"/>
    </source>
</evidence>
<dbReference type="FunFam" id="3.30.300.10:FF:000003">
    <property type="entry name" value="S-adenosylmethionine synthase"/>
    <property type="match status" value="1"/>
</dbReference>
<dbReference type="PANTHER" id="PTHR11964">
    <property type="entry name" value="S-ADENOSYLMETHIONINE SYNTHETASE"/>
    <property type="match status" value="1"/>
</dbReference>
<evidence type="ECO:0000256" key="8">
    <source>
        <dbReference type="ARBA" id="ARBA00022840"/>
    </source>
</evidence>
<keyword evidence="3" id="KW-0963">Cytoplasm</keyword>
<comment type="caution">
    <text evidence="16">The sequence shown here is derived from an EMBL/GenBank/DDBJ whole genome shotgun (WGS) entry which is preliminary data.</text>
</comment>
<evidence type="ECO:0000256" key="11">
    <source>
        <dbReference type="RuleBase" id="RU000541"/>
    </source>
</evidence>
<feature type="domain" description="S-adenosylmethionine synthetase C-terminal" evidence="15">
    <location>
        <begin position="262"/>
        <end position="403"/>
    </location>
</feature>
<evidence type="ECO:0000256" key="12">
    <source>
        <dbReference type="RuleBase" id="RU004462"/>
    </source>
</evidence>
<feature type="domain" description="S-adenosylmethionine synthetase central" evidence="14">
    <location>
        <begin position="139"/>
        <end position="260"/>
    </location>
</feature>
<comment type="similarity">
    <text evidence="2 12">Belongs to the AdoMet synthase family.</text>
</comment>
<sequence>MATHYRLDEQHHLLSTHKTKFQLPKGHFLFTSESVSAGHPDKLCDFISDSILDACLDQDPNSKVACESACKNSLVMVFGEITTNAQVPYETIVREAIKNVGYDNISKGLDYKNASIIVSLDQQSREINQAVVGAKHEDEIGAGDQGLMIGYASDETPELMPLTHHLCNKLIARLQECREKEICPWMRPDAKVQVTVEYKRDGATFFPVRIHNVLISQQHDEKITHSEIQAELHSHVLKHVLPQQYVDEHTQYHLNPSKAFTVGGPYGDAGLTGRKIIVDTYGGWGGHGGGAFSGKDPTKVDRSAAYAARWVAKSLVASKLCKRVMIQVAYGIGISEPLSISVNSYGTHAEGYDDDDLSEIVQESFDLRPGVIIRELKLRRPIYAKTASGGHFGRTESEFLWEQPRIIDIAAWKANKQQQQQKQQ</sequence>
<dbReference type="Pfam" id="PF00438">
    <property type="entry name" value="S-AdoMet_synt_N"/>
    <property type="match status" value="1"/>
</dbReference>
<keyword evidence="5 11" id="KW-0808">Transferase</keyword>
<evidence type="ECO:0000256" key="7">
    <source>
        <dbReference type="ARBA" id="ARBA00022741"/>
    </source>
</evidence>
<dbReference type="InterPro" id="IPR002133">
    <property type="entry name" value="S-AdoMet_synthetase"/>
</dbReference>
<dbReference type="Proteomes" id="UP000683925">
    <property type="component" value="Unassembled WGS sequence"/>
</dbReference>
<proteinExistence type="inferred from homology"/>
<keyword evidence="10 11" id="KW-0630">Potassium</keyword>
<dbReference type="InterPro" id="IPR022628">
    <property type="entry name" value="S-AdoMet_synt_N"/>
</dbReference>
<keyword evidence="9 11" id="KW-0460">Magnesium</keyword>
<keyword evidence="6 11" id="KW-0479">Metal-binding</keyword>
<dbReference type="PROSITE" id="PS00376">
    <property type="entry name" value="ADOMET_SYNTHASE_1"/>
    <property type="match status" value="1"/>
</dbReference>
<evidence type="ECO:0000256" key="9">
    <source>
        <dbReference type="ARBA" id="ARBA00022842"/>
    </source>
</evidence>
<dbReference type="Pfam" id="PF02772">
    <property type="entry name" value="S-AdoMet_synt_M"/>
    <property type="match status" value="1"/>
</dbReference>
<name>A0A8S1SWH8_PAROT</name>
<dbReference type="PROSITE" id="PS00377">
    <property type="entry name" value="ADOMET_SYNTHASE_2"/>
    <property type="match status" value="1"/>
</dbReference>
<comment type="pathway">
    <text evidence="1 11">Amino-acid biosynthesis; S-adenosyl-L-methionine biosynthesis; S-adenosyl-L-methionine from L-methionine: step 1/1.</text>
</comment>
<dbReference type="GO" id="GO:0046872">
    <property type="term" value="F:metal ion binding"/>
    <property type="evidence" value="ECO:0007669"/>
    <property type="project" value="UniProtKB-KW"/>
</dbReference>
<dbReference type="OMA" id="CEYAFRH"/>
<dbReference type="GO" id="GO:0006556">
    <property type="term" value="P:S-adenosylmethionine biosynthetic process"/>
    <property type="evidence" value="ECO:0007669"/>
    <property type="project" value="InterPro"/>
</dbReference>
<evidence type="ECO:0000256" key="6">
    <source>
        <dbReference type="ARBA" id="ARBA00022723"/>
    </source>
</evidence>